<evidence type="ECO:0000256" key="8">
    <source>
        <dbReference type="RuleBase" id="RU365088"/>
    </source>
</evidence>
<comment type="similarity">
    <text evidence="2 8">Belongs to the major facilitator superfamily. Bcr/CmlA family.</text>
</comment>
<dbReference type="NCBIfam" id="TIGR00710">
    <property type="entry name" value="efflux_Bcr_CflA"/>
    <property type="match status" value="1"/>
</dbReference>
<dbReference type="RefSeq" id="WP_208919458.1">
    <property type="nucleotide sequence ID" value="NZ_LT840184.1"/>
</dbReference>
<comment type="caution">
    <text evidence="8">Lacks conserved residue(s) required for the propagation of feature annotation.</text>
</comment>
<dbReference type="GO" id="GO:1990961">
    <property type="term" value="P:xenobiotic detoxification by transmembrane export across the plasma membrane"/>
    <property type="evidence" value="ECO:0007669"/>
    <property type="project" value="InterPro"/>
</dbReference>
<evidence type="ECO:0000256" key="1">
    <source>
        <dbReference type="ARBA" id="ARBA00004651"/>
    </source>
</evidence>
<feature type="transmembrane region" description="Helical" evidence="8">
    <location>
        <begin position="275"/>
        <end position="296"/>
    </location>
</feature>
<evidence type="ECO:0000313" key="11">
    <source>
        <dbReference type="Proteomes" id="UP000192940"/>
    </source>
</evidence>
<evidence type="ECO:0000256" key="5">
    <source>
        <dbReference type="ARBA" id="ARBA00022692"/>
    </source>
</evidence>
<dbReference type="STRING" id="1313296.SAMN05661091_2506"/>
<feature type="transmembrane region" description="Helical" evidence="8">
    <location>
        <begin position="44"/>
        <end position="63"/>
    </location>
</feature>
<accession>A0A1X7HEC2</accession>
<name>A0A1X7HEC2_9BACL</name>
<dbReference type="Pfam" id="PF07690">
    <property type="entry name" value="MFS_1"/>
    <property type="match status" value="1"/>
</dbReference>
<comment type="subcellular location">
    <subcellularLocation>
        <location evidence="1 8">Cell membrane</location>
        <topology evidence="1 8">Multi-pass membrane protein</topology>
    </subcellularLocation>
</comment>
<dbReference type="AlphaFoldDB" id="A0A1X7HEC2"/>
<dbReference type="InterPro" id="IPR050189">
    <property type="entry name" value="MFS_Efflux_Transporters"/>
</dbReference>
<dbReference type="InterPro" id="IPR020846">
    <property type="entry name" value="MFS_dom"/>
</dbReference>
<organism evidence="10 11">
    <name type="scientific">Paenibacillus uliginis N3/975</name>
    <dbReference type="NCBI Taxonomy" id="1313296"/>
    <lineage>
        <taxon>Bacteria</taxon>
        <taxon>Bacillati</taxon>
        <taxon>Bacillota</taxon>
        <taxon>Bacilli</taxon>
        <taxon>Bacillales</taxon>
        <taxon>Paenibacillaceae</taxon>
        <taxon>Paenibacillus</taxon>
    </lineage>
</organism>
<evidence type="ECO:0000256" key="6">
    <source>
        <dbReference type="ARBA" id="ARBA00022989"/>
    </source>
</evidence>
<feature type="transmembrane region" description="Helical" evidence="8">
    <location>
        <begin position="75"/>
        <end position="94"/>
    </location>
</feature>
<dbReference type="GO" id="GO:0005886">
    <property type="term" value="C:plasma membrane"/>
    <property type="evidence" value="ECO:0007669"/>
    <property type="project" value="UniProtKB-SubCell"/>
</dbReference>
<dbReference type="SUPFAM" id="SSF103473">
    <property type="entry name" value="MFS general substrate transporter"/>
    <property type="match status" value="1"/>
</dbReference>
<dbReference type="InterPro" id="IPR004812">
    <property type="entry name" value="Efflux_drug-R_Bcr/CmlA"/>
</dbReference>
<dbReference type="EMBL" id="LT840184">
    <property type="protein sequence ID" value="SMF84019.1"/>
    <property type="molecule type" value="Genomic_DNA"/>
</dbReference>
<dbReference type="InterPro" id="IPR036259">
    <property type="entry name" value="MFS_trans_sf"/>
</dbReference>
<evidence type="ECO:0000256" key="7">
    <source>
        <dbReference type="ARBA" id="ARBA00023136"/>
    </source>
</evidence>
<feature type="transmembrane region" description="Helical" evidence="8">
    <location>
        <begin position="335"/>
        <end position="356"/>
    </location>
</feature>
<evidence type="ECO:0000256" key="3">
    <source>
        <dbReference type="ARBA" id="ARBA00022448"/>
    </source>
</evidence>
<feature type="transmembrane region" description="Helical" evidence="8">
    <location>
        <begin position="362"/>
        <end position="385"/>
    </location>
</feature>
<keyword evidence="7 8" id="KW-0472">Membrane</keyword>
<dbReference type="CDD" id="cd17320">
    <property type="entry name" value="MFS_MdfA_MDR_like"/>
    <property type="match status" value="1"/>
</dbReference>
<keyword evidence="6 8" id="KW-1133">Transmembrane helix</keyword>
<dbReference type="Proteomes" id="UP000192940">
    <property type="component" value="Chromosome I"/>
</dbReference>
<keyword evidence="11" id="KW-1185">Reference proteome</keyword>
<keyword evidence="4 8" id="KW-1003">Cell membrane</keyword>
<protein>
    <recommendedName>
        <fullName evidence="8">Bcr/CflA family efflux transporter</fullName>
    </recommendedName>
</protein>
<dbReference type="PRINTS" id="PR01036">
    <property type="entry name" value="TCRTETB"/>
</dbReference>
<feature type="transmembrane region" description="Helical" evidence="8">
    <location>
        <begin position="161"/>
        <end position="183"/>
    </location>
</feature>
<gene>
    <name evidence="10" type="ORF">SAMN05661091_2506</name>
</gene>
<sequence length="395" mass="42730">MERKISTPSLLLLIILVGFPQISETIYTPSLPDIASNLNASSNMIQLTLSIYFLGFAVGVFCWGRLSDSIGRRPALLWGILVYGIGSLGCFLSGSAEWLLISRLVQAFGASTGSVVTQTILRESIDGAKRHAVFAQISAALAFTPAIGPLIGGWVDQWLGFRAVFFTLIVMSVAIFTYTFVSLPETRVPTTSRINTLSVAKRLVSDRRVWGFGFLIGATNGILFSYYAEAPFIFIEFFDMSPGVFGFFGIFVALSSILGAMLSKKMLTRYPAEKIILFGSMVTTVGAVCLTGLALYGISPSIIFLAIMVACIFTLLLGIGMAIPNCLSLALVHYSDVLGTAGAIFGLGYYVVVSLITSGMSYLHNGSLATMPLYFLVLAIIMVFVSRKIVRHKTR</sequence>
<feature type="transmembrane region" description="Helical" evidence="8">
    <location>
        <begin position="302"/>
        <end position="323"/>
    </location>
</feature>
<reference evidence="10 11" key="1">
    <citation type="submission" date="2017-04" db="EMBL/GenBank/DDBJ databases">
        <authorList>
            <person name="Afonso C.L."/>
            <person name="Miller P.J."/>
            <person name="Scott M.A."/>
            <person name="Spackman E."/>
            <person name="Goraichik I."/>
            <person name="Dimitrov K.M."/>
            <person name="Suarez D.L."/>
            <person name="Swayne D.E."/>
        </authorList>
    </citation>
    <scope>NUCLEOTIDE SEQUENCE [LARGE SCALE GENOMIC DNA]</scope>
    <source>
        <strain evidence="10 11">N3/975</strain>
    </source>
</reference>
<feature type="transmembrane region" description="Helical" evidence="8">
    <location>
        <begin position="133"/>
        <end position="155"/>
    </location>
</feature>
<keyword evidence="3 8" id="KW-0813">Transport</keyword>
<dbReference type="GO" id="GO:0042910">
    <property type="term" value="F:xenobiotic transmembrane transporter activity"/>
    <property type="evidence" value="ECO:0007669"/>
    <property type="project" value="InterPro"/>
</dbReference>
<evidence type="ECO:0000259" key="9">
    <source>
        <dbReference type="PROSITE" id="PS50850"/>
    </source>
</evidence>
<dbReference type="Gene3D" id="1.20.1720.10">
    <property type="entry name" value="Multidrug resistance protein D"/>
    <property type="match status" value="1"/>
</dbReference>
<feature type="transmembrane region" description="Helical" evidence="8">
    <location>
        <begin position="100"/>
        <end position="121"/>
    </location>
</feature>
<dbReference type="PANTHER" id="PTHR43124">
    <property type="entry name" value="PURINE EFFLUX PUMP PBUE"/>
    <property type="match status" value="1"/>
</dbReference>
<evidence type="ECO:0000256" key="2">
    <source>
        <dbReference type="ARBA" id="ARBA00006236"/>
    </source>
</evidence>
<evidence type="ECO:0000313" key="10">
    <source>
        <dbReference type="EMBL" id="SMF84019.1"/>
    </source>
</evidence>
<proteinExistence type="inferred from homology"/>
<keyword evidence="5 8" id="KW-0812">Transmembrane</keyword>
<feature type="transmembrane region" description="Helical" evidence="8">
    <location>
        <begin position="240"/>
        <end position="263"/>
    </location>
</feature>
<evidence type="ECO:0000256" key="4">
    <source>
        <dbReference type="ARBA" id="ARBA00022475"/>
    </source>
</evidence>
<dbReference type="PANTHER" id="PTHR43124:SF3">
    <property type="entry name" value="CHLORAMPHENICOL EFFLUX PUMP RV0191"/>
    <property type="match status" value="1"/>
</dbReference>
<feature type="transmembrane region" description="Helical" evidence="8">
    <location>
        <begin position="209"/>
        <end position="228"/>
    </location>
</feature>
<feature type="domain" description="Major facilitator superfamily (MFS) profile" evidence="9">
    <location>
        <begin position="9"/>
        <end position="394"/>
    </location>
</feature>
<dbReference type="PROSITE" id="PS50850">
    <property type="entry name" value="MFS"/>
    <property type="match status" value="1"/>
</dbReference>
<dbReference type="InterPro" id="IPR011701">
    <property type="entry name" value="MFS"/>
</dbReference>
<dbReference type="FunFam" id="1.20.1720.10:FF:000005">
    <property type="entry name" value="Bcr/CflA family efflux transporter"/>
    <property type="match status" value="1"/>
</dbReference>